<proteinExistence type="inferred from homology"/>
<dbReference type="CDD" id="cd10229">
    <property type="entry name" value="ASKHA_NBD_HSP70_HSPA12"/>
    <property type="match status" value="1"/>
</dbReference>
<dbReference type="Proteomes" id="UP000694844">
    <property type="component" value="Chromosome 8"/>
</dbReference>
<protein>
    <submittedName>
        <fullName evidence="5 6">Heat shock 70 kDa protein 12B-like</fullName>
    </submittedName>
</protein>
<name>A0A8B8AZ32_CRAVI</name>
<evidence type="ECO:0000256" key="3">
    <source>
        <dbReference type="ARBA" id="ARBA00022840"/>
    </source>
</evidence>
<dbReference type="GeneID" id="111106157"/>
<dbReference type="RefSeq" id="XP_022296417.1">
    <property type="nucleotide sequence ID" value="XM_022440709.1"/>
</dbReference>
<evidence type="ECO:0000313" key="5">
    <source>
        <dbReference type="RefSeq" id="XP_022296417.1"/>
    </source>
</evidence>
<dbReference type="KEGG" id="cvn:111106157"/>
<dbReference type="GO" id="GO:0140662">
    <property type="term" value="F:ATP-dependent protein folding chaperone"/>
    <property type="evidence" value="ECO:0007669"/>
    <property type="project" value="InterPro"/>
</dbReference>
<sequence>MSDYLLVAAVDLGTTFSGYSFGMVAELENDPTKIFANQAWVSGQKSLLSLKTPTCLLLDKHQQFKSFGYEAENKYIDIMMDEETEDYYYFYRFKMNLHENEESFETLILREAGGKTLSALTVFSLSIRALKDHLLEMLETRGTTLRAEEVLWVLTVPAIWTDSAKSFMRRAAVEAGIESDRLKLALEPEAASIYCQHIPVDRSQEKRGFGVSAVGTRYMVIDLGGGTADITVHEKLDDSLLRELYKASGGACGGTAMDAKLLGVIEEIVGKEVFSEFKSQCVEGYMDLLREIEVFKRNIKPDSEGKINMAIPVSPLNDICSQKLQMSFKDVFSKSSLCNSISLTADKLRFKAEYAKSLFNSVTDQIVEYIRVILQQPEVEGVNRFLMVGGFSESPMVRHAINTSFPEKRLIIPQDAGLAVVKGAVLFGHRPESIKSRIIKYSYGVQTTPMFNPSLHDFRRRRTIDGVDRCEKVFSAFIKAGDPVELNQVVEKKYQTNEPFQSKVPLDLFFTVSENPKYIDEQHVRRLGQLNVVIPCPSEHPRKVKVVYVLGDTELRVRAVEMETGTACETTMSGFC</sequence>
<dbReference type="RefSeq" id="XP_022296418.1">
    <property type="nucleotide sequence ID" value="XM_022440710.1"/>
</dbReference>
<evidence type="ECO:0000313" key="4">
    <source>
        <dbReference type="Proteomes" id="UP000694844"/>
    </source>
</evidence>
<dbReference type="GO" id="GO:0005524">
    <property type="term" value="F:ATP binding"/>
    <property type="evidence" value="ECO:0007669"/>
    <property type="project" value="UniProtKB-KW"/>
</dbReference>
<dbReference type="Pfam" id="PF00012">
    <property type="entry name" value="HSP70"/>
    <property type="match status" value="1"/>
</dbReference>
<dbReference type="Gene3D" id="3.30.420.40">
    <property type="match status" value="2"/>
</dbReference>
<gene>
    <name evidence="5 6" type="primary">LOC111106157</name>
</gene>
<dbReference type="SUPFAM" id="SSF53067">
    <property type="entry name" value="Actin-like ATPase domain"/>
    <property type="match status" value="2"/>
</dbReference>
<dbReference type="PANTHER" id="PTHR14187:SF5">
    <property type="entry name" value="HEAT SHOCK 70 KDA PROTEIN 12A"/>
    <property type="match status" value="1"/>
</dbReference>
<dbReference type="InterPro" id="IPR043129">
    <property type="entry name" value="ATPase_NBD"/>
</dbReference>
<comment type="similarity">
    <text evidence="1">Belongs to the heat shock protein 70 family.</text>
</comment>
<dbReference type="InterPro" id="IPR018181">
    <property type="entry name" value="Heat_shock_70_CS"/>
</dbReference>
<keyword evidence="4" id="KW-1185">Reference proteome</keyword>
<dbReference type="PROSITE" id="PS00297">
    <property type="entry name" value="HSP70_1"/>
    <property type="match status" value="1"/>
</dbReference>
<keyword evidence="2" id="KW-0547">Nucleotide-binding</keyword>
<dbReference type="PANTHER" id="PTHR14187">
    <property type="entry name" value="ALPHA KINASE/ELONGATION FACTOR 2 KINASE"/>
    <property type="match status" value="1"/>
</dbReference>
<organism evidence="4 5">
    <name type="scientific">Crassostrea virginica</name>
    <name type="common">Eastern oyster</name>
    <dbReference type="NCBI Taxonomy" id="6565"/>
    <lineage>
        <taxon>Eukaryota</taxon>
        <taxon>Metazoa</taxon>
        <taxon>Spiralia</taxon>
        <taxon>Lophotrochozoa</taxon>
        <taxon>Mollusca</taxon>
        <taxon>Bivalvia</taxon>
        <taxon>Autobranchia</taxon>
        <taxon>Pteriomorphia</taxon>
        <taxon>Ostreida</taxon>
        <taxon>Ostreoidea</taxon>
        <taxon>Ostreidae</taxon>
        <taxon>Crassostrea</taxon>
    </lineage>
</organism>
<accession>A0A8B8AZ32</accession>
<dbReference type="OrthoDB" id="6127299at2759"/>
<evidence type="ECO:0000256" key="1">
    <source>
        <dbReference type="ARBA" id="ARBA00007381"/>
    </source>
</evidence>
<evidence type="ECO:0000313" key="6">
    <source>
        <dbReference type="RefSeq" id="XP_022296418.1"/>
    </source>
</evidence>
<keyword evidence="3" id="KW-0067">ATP-binding</keyword>
<evidence type="ECO:0000256" key="2">
    <source>
        <dbReference type="ARBA" id="ARBA00022741"/>
    </source>
</evidence>
<dbReference type="InterPro" id="IPR013126">
    <property type="entry name" value="Hsp_70_fam"/>
</dbReference>
<dbReference type="AlphaFoldDB" id="A0A8B8AZ32"/>
<reference evidence="5 6" key="1">
    <citation type="submission" date="2025-04" db="UniProtKB">
        <authorList>
            <consortium name="RefSeq"/>
        </authorList>
    </citation>
    <scope>IDENTIFICATION</scope>
    <source>
        <tissue evidence="5 6">Whole sample</tissue>
    </source>
</reference>